<protein>
    <recommendedName>
        <fullName evidence="3">Thioesterase domain-containing protein</fullName>
    </recommendedName>
</protein>
<dbReference type="PANTHER" id="PTHR21660:SF1">
    <property type="entry name" value="ACYL-COENZYME A THIOESTERASE 13"/>
    <property type="match status" value="1"/>
</dbReference>
<dbReference type="STRING" id="578459.A0A194S8E7"/>
<dbReference type="Gene3D" id="3.10.129.10">
    <property type="entry name" value="Hotdog Thioesterase"/>
    <property type="match status" value="1"/>
</dbReference>
<name>A0A194S8E7_RHOGW</name>
<evidence type="ECO:0000313" key="5">
    <source>
        <dbReference type="Proteomes" id="UP000053890"/>
    </source>
</evidence>
<dbReference type="RefSeq" id="XP_018273047.1">
    <property type="nucleotide sequence ID" value="XM_018416105.1"/>
</dbReference>
<sequence length="180" mass="19151">MPSAAQDPRILSLVRNRLSRSLHADYGGFASDQAQLIKLGDVQLDGVQLDGDDDTQPTRGATATVTCHLTVAEACCNPSGNAHGGFMAWLVDHCSSLVLLALAGPGDRWVTSGVSTQLQLFYVGAAPIGTKIRIVSTLLQQGRVTGLLETRIEDEATGKLLVHATHTKQDPQPRSSKPKL</sequence>
<dbReference type="Proteomes" id="UP000053890">
    <property type="component" value="Unassembled WGS sequence"/>
</dbReference>
<accession>A0A194S8E7</accession>
<evidence type="ECO:0000256" key="2">
    <source>
        <dbReference type="ARBA" id="ARBA00022801"/>
    </source>
</evidence>
<dbReference type="GeneID" id="28976553"/>
<dbReference type="PANTHER" id="PTHR21660">
    <property type="entry name" value="THIOESTERASE SUPERFAMILY MEMBER-RELATED"/>
    <property type="match status" value="1"/>
</dbReference>
<dbReference type="GO" id="GO:0047617">
    <property type="term" value="F:fatty acyl-CoA hydrolase activity"/>
    <property type="evidence" value="ECO:0007669"/>
    <property type="project" value="InterPro"/>
</dbReference>
<dbReference type="InterPro" id="IPR029069">
    <property type="entry name" value="HotDog_dom_sf"/>
</dbReference>
<comment type="similarity">
    <text evidence="1">Belongs to the thioesterase PaaI family.</text>
</comment>
<dbReference type="AlphaFoldDB" id="A0A194S8E7"/>
<dbReference type="OMA" id="GTHVKQD"/>
<feature type="domain" description="Thioesterase" evidence="3">
    <location>
        <begin position="80"/>
        <end position="158"/>
    </location>
</feature>
<dbReference type="InterPro" id="IPR039298">
    <property type="entry name" value="ACOT13"/>
</dbReference>
<dbReference type="SUPFAM" id="SSF54637">
    <property type="entry name" value="Thioesterase/thiol ester dehydrase-isomerase"/>
    <property type="match status" value="1"/>
</dbReference>
<dbReference type="CDD" id="cd03443">
    <property type="entry name" value="PaaI_thioesterase"/>
    <property type="match status" value="1"/>
</dbReference>
<evidence type="ECO:0000313" key="4">
    <source>
        <dbReference type="EMBL" id="KPV76998.1"/>
    </source>
</evidence>
<organism evidence="4 5">
    <name type="scientific">Rhodotorula graminis (strain WP1)</name>
    <dbReference type="NCBI Taxonomy" id="578459"/>
    <lineage>
        <taxon>Eukaryota</taxon>
        <taxon>Fungi</taxon>
        <taxon>Dikarya</taxon>
        <taxon>Basidiomycota</taxon>
        <taxon>Pucciniomycotina</taxon>
        <taxon>Microbotryomycetes</taxon>
        <taxon>Sporidiobolales</taxon>
        <taxon>Sporidiobolaceae</taxon>
        <taxon>Rhodotorula</taxon>
    </lineage>
</organism>
<reference evidence="4 5" key="1">
    <citation type="journal article" date="2015" name="Front. Microbiol.">
        <title>Genome sequence of the plant growth promoting endophytic yeast Rhodotorula graminis WP1.</title>
        <authorList>
            <person name="Firrincieli A."/>
            <person name="Otillar R."/>
            <person name="Salamov A."/>
            <person name="Schmutz J."/>
            <person name="Khan Z."/>
            <person name="Redman R.S."/>
            <person name="Fleck N.D."/>
            <person name="Lindquist E."/>
            <person name="Grigoriev I.V."/>
            <person name="Doty S.L."/>
        </authorList>
    </citation>
    <scope>NUCLEOTIDE SEQUENCE [LARGE SCALE GENOMIC DNA]</scope>
    <source>
        <strain evidence="4 5">WP1</strain>
    </source>
</reference>
<proteinExistence type="inferred from homology"/>
<dbReference type="InterPro" id="IPR006683">
    <property type="entry name" value="Thioestr_dom"/>
</dbReference>
<keyword evidence="5" id="KW-1185">Reference proteome</keyword>
<dbReference type="OrthoDB" id="2831072at2759"/>
<evidence type="ECO:0000256" key="1">
    <source>
        <dbReference type="ARBA" id="ARBA00008324"/>
    </source>
</evidence>
<evidence type="ECO:0000259" key="3">
    <source>
        <dbReference type="Pfam" id="PF03061"/>
    </source>
</evidence>
<dbReference type="Pfam" id="PF03061">
    <property type="entry name" value="4HBT"/>
    <property type="match status" value="1"/>
</dbReference>
<gene>
    <name evidence="4" type="ORF">RHOBADRAFT_51967</name>
</gene>
<keyword evidence="2" id="KW-0378">Hydrolase</keyword>
<dbReference type="EMBL" id="KQ474075">
    <property type="protein sequence ID" value="KPV76998.1"/>
    <property type="molecule type" value="Genomic_DNA"/>
</dbReference>